<dbReference type="OrthoDB" id="302947at2759"/>
<gene>
    <name evidence="6" type="ORF">POCTA_138.1.T0420264</name>
</gene>
<evidence type="ECO:0000256" key="2">
    <source>
        <dbReference type="ARBA" id="ARBA00022737"/>
    </source>
</evidence>
<evidence type="ECO:0000313" key="6">
    <source>
        <dbReference type="EMBL" id="CAD8163030.1"/>
    </source>
</evidence>
<dbReference type="PANTHER" id="PTHR34524">
    <property type="entry name" value="CALCYPHOSIN"/>
    <property type="match status" value="1"/>
</dbReference>
<feature type="domain" description="EF-hand" evidence="5">
    <location>
        <begin position="63"/>
        <end position="98"/>
    </location>
</feature>
<dbReference type="InterPro" id="IPR002048">
    <property type="entry name" value="EF_hand_dom"/>
</dbReference>
<evidence type="ECO:0000313" key="7">
    <source>
        <dbReference type="Proteomes" id="UP000683925"/>
    </source>
</evidence>
<feature type="compositionally biased region" description="Polar residues" evidence="4">
    <location>
        <begin position="253"/>
        <end position="263"/>
    </location>
</feature>
<accession>A0A8S1UDW5</accession>
<name>A0A8S1UDW5_PAROT</name>
<proteinExistence type="predicted"/>
<feature type="compositionally biased region" description="Basic and acidic residues" evidence="4">
    <location>
        <begin position="267"/>
        <end position="276"/>
    </location>
</feature>
<keyword evidence="3" id="KW-0106">Calcium</keyword>
<keyword evidence="2" id="KW-0677">Repeat</keyword>
<evidence type="ECO:0000256" key="3">
    <source>
        <dbReference type="ARBA" id="ARBA00022837"/>
    </source>
</evidence>
<sequence length="442" mass="52407">MNFCEFIQITVEGEDKLEEIRIALARLEMFELNTVYKRLDQPRQNAMKEESILEFLDDNNLQVTQEELNYIFRVLDVDRDNLITLADFQQAILPKTNDQVKDQALNHKSYEMPQSMLLPKEVEATLTAFFEQLKTNYNQYSNIQEPINLNELAIFESENLITLDSLKNWLQSINQEIEDQILEKFLIIIDSNPNNLQNLIDQIFYQIEQQDDQQNEAPQQEQEQPKQNQIEVQDINYSQPDLQKSDALQESFNPNQTQKQHPNQEQSEQKKDEKQDQIVQSKLLQESQPYYTESPLLNYYHLQIRDEEDKIKKLCDELNIPNIYTQKREESGLIKYYEKEIAREQEICNRLFQESRQTGVPSKISKSTFTPDPLYLDDYQRELIRIDNEIRKEATNISFLSSKFDNSIGLSTSHLRYESPRKNQESYLYDNFSGQKKQFGFQ</sequence>
<organism evidence="6 7">
    <name type="scientific">Paramecium octaurelia</name>
    <dbReference type="NCBI Taxonomy" id="43137"/>
    <lineage>
        <taxon>Eukaryota</taxon>
        <taxon>Sar</taxon>
        <taxon>Alveolata</taxon>
        <taxon>Ciliophora</taxon>
        <taxon>Intramacronucleata</taxon>
        <taxon>Oligohymenophorea</taxon>
        <taxon>Peniculida</taxon>
        <taxon>Parameciidae</taxon>
        <taxon>Paramecium</taxon>
    </lineage>
</organism>
<protein>
    <recommendedName>
        <fullName evidence="5">EF-hand domain-containing protein</fullName>
    </recommendedName>
</protein>
<dbReference type="PROSITE" id="PS50222">
    <property type="entry name" value="EF_HAND_2"/>
    <property type="match status" value="1"/>
</dbReference>
<comment type="caution">
    <text evidence="6">The sequence shown here is derived from an EMBL/GenBank/DDBJ whole genome shotgun (WGS) entry which is preliminary data.</text>
</comment>
<dbReference type="Proteomes" id="UP000683925">
    <property type="component" value="Unassembled WGS sequence"/>
</dbReference>
<evidence type="ECO:0000256" key="4">
    <source>
        <dbReference type="SAM" id="MobiDB-lite"/>
    </source>
</evidence>
<dbReference type="OMA" id="VQDINYS"/>
<dbReference type="PANTHER" id="PTHR34524:SF6">
    <property type="entry name" value="CALCYPHOSINE LIKE"/>
    <property type="match status" value="1"/>
</dbReference>
<evidence type="ECO:0000256" key="1">
    <source>
        <dbReference type="ARBA" id="ARBA00022723"/>
    </source>
</evidence>
<dbReference type="EMBL" id="CAJJDP010000042">
    <property type="protein sequence ID" value="CAD8163030.1"/>
    <property type="molecule type" value="Genomic_DNA"/>
</dbReference>
<feature type="region of interest" description="Disordered" evidence="4">
    <location>
        <begin position="253"/>
        <end position="277"/>
    </location>
</feature>
<evidence type="ECO:0000259" key="5">
    <source>
        <dbReference type="PROSITE" id="PS50222"/>
    </source>
</evidence>
<keyword evidence="1" id="KW-0479">Metal-binding</keyword>
<keyword evidence="7" id="KW-1185">Reference proteome</keyword>
<dbReference type="GO" id="GO:0005509">
    <property type="term" value="F:calcium ion binding"/>
    <property type="evidence" value="ECO:0007669"/>
    <property type="project" value="InterPro"/>
</dbReference>
<dbReference type="AlphaFoldDB" id="A0A8S1UDW5"/>
<dbReference type="PROSITE" id="PS00018">
    <property type="entry name" value="EF_HAND_1"/>
    <property type="match status" value="1"/>
</dbReference>
<dbReference type="InterPro" id="IPR051581">
    <property type="entry name" value="Ca-bind"/>
</dbReference>
<dbReference type="InterPro" id="IPR018247">
    <property type="entry name" value="EF_Hand_1_Ca_BS"/>
</dbReference>
<reference evidence="6" key="1">
    <citation type="submission" date="2021-01" db="EMBL/GenBank/DDBJ databases">
        <authorList>
            <consortium name="Genoscope - CEA"/>
            <person name="William W."/>
        </authorList>
    </citation>
    <scope>NUCLEOTIDE SEQUENCE</scope>
</reference>